<feature type="region of interest" description="Disordered" evidence="2">
    <location>
        <begin position="810"/>
        <end position="917"/>
    </location>
</feature>
<dbReference type="InterPro" id="IPR043127">
    <property type="entry name" value="Sec-1-like_dom3a"/>
</dbReference>
<dbReference type="RefSeq" id="XP_025370079.1">
    <property type="nucleotide sequence ID" value="XM_025517000.1"/>
</dbReference>
<dbReference type="OrthoDB" id="2228at2759"/>
<feature type="compositionally biased region" description="Polar residues" evidence="2">
    <location>
        <begin position="852"/>
        <end position="877"/>
    </location>
</feature>
<dbReference type="SUPFAM" id="SSF56815">
    <property type="entry name" value="Sec1/munc18-like (SM) proteins"/>
    <property type="match status" value="1"/>
</dbReference>
<feature type="compositionally biased region" description="Low complexity" evidence="2">
    <location>
        <begin position="830"/>
        <end position="850"/>
    </location>
</feature>
<dbReference type="EMBL" id="KZ819375">
    <property type="protein sequence ID" value="PWN42919.1"/>
    <property type="molecule type" value="Genomic_DNA"/>
</dbReference>
<proteinExistence type="inferred from homology"/>
<dbReference type="PANTHER" id="PTHR11679">
    <property type="entry name" value="VESICLE PROTEIN SORTING-ASSOCIATED"/>
    <property type="match status" value="1"/>
</dbReference>
<accession>A0A316VZR9</accession>
<keyword evidence="4" id="KW-1185">Reference proteome</keyword>
<gene>
    <name evidence="3" type="ORF">IE81DRAFT_366287</name>
</gene>
<reference evidence="3 4" key="1">
    <citation type="journal article" date="2018" name="Mol. Biol. Evol.">
        <title>Broad Genomic Sampling Reveals a Smut Pathogenic Ancestry of the Fungal Clade Ustilaginomycotina.</title>
        <authorList>
            <person name="Kijpornyongpan T."/>
            <person name="Mondo S.J."/>
            <person name="Barry K."/>
            <person name="Sandor L."/>
            <person name="Lee J."/>
            <person name="Lipzen A."/>
            <person name="Pangilinan J."/>
            <person name="LaButti K."/>
            <person name="Hainaut M."/>
            <person name="Henrissat B."/>
            <person name="Grigoriev I.V."/>
            <person name="Spatafora J.W."/>
            <person name="Aime M.C."/>
        </authorList>
    </citation>
    <scope>NUCLEOTIDE SEQUENCE [LARGE SCALE GENOMIC DNA]</scope>
    <source>
        <strain evidence="3 4">MCA 4658</strain>
    </source>
</reference>
<evidence type="ECO:0000256" key="2">
    <source>
        <dbReference type="SAM" id="MobiDB-lite"/>
    </source>
</evidence>
<name>A0A316VZR9_9BASI</name>
<sequence>MAPKSLIAASRERYLNTIRSVQPSTRWKILVVDNFVRQHLNSLLKLDTILRENVTLVENLENGNREAQPNYEAAYFVTPTSSNIERIIRDLTPDHATGSTRYSAGHVFFVDALSDALLQRLTSSPAEPRLRQVIELYNNFWALEAQVFSLKTPESFFTIFQPPGGAWGVDSAEALKGIEEELQFSVQTLLNVCVSLNEFPLIRYYNPSHPPLGPLANQQGESSGTIPAPAPASAYASSMRMARLRAGGDSSAAGRPGAASGPDHFTRKLALRLQEAIDAYVADNQPKPDSTRPRGVLFITDRTMDTVSPFLHEFSYQAMVADLLPLEEDGTVYSYKFLNAVGQKEDRRARLSDEESVWRAIRHLHIAEAIDRLTKDFTQHAGTAAAHQNSSSLHDMRDMLATLPEMQETKEALSLHLTMAQECMNIFERSRLPQQAMVEQNCATRTTPDGAKPRTLVEDMVPLLDDREISNADKVRIIALYIMYSEGVPDEDRKRLFQHARLGLHEMDAVDNLVHLGARVLKDPQNSGWDAWFKKGKRRQAPGENEYELSRYQPLVKLMLEDHFAGRLDQTTYPYVKDAPPDFASASSLSAASTGGLGSLRDAASAISRGASPALSGNAAAPRGPPTSLRSAKPTWAQKGRGGGHSGGSSNHAERADITRQRVLVFVAGGMTYSEVRSAYQISDRLAKDVYIGSSHIFTPASFLDSLKRFGKASGAGAHHHQGAGQHHSGGRPGLASGLPTGANQFSKPDNDASGLRSSAAAARSGRGGSRQYADYGDSAHQQGYGGGRNGHSASVPSQRFEADQGAYERRYGGGAAPAPQDTSHHGYGQSSAQSNHSSASRPQASRAPQTYGPSSSASLYNSHHQASGAVSTSGHQSADGRSLSPAPSATYSIQSNPVGAAGKEKKRLKNLFSSKK</sequence>
<dbReference type="Gene3D" id="3.40.50.2060">
    <property type="match status" value="1"/>
</dbReference>
<dbReference type="InterPro" id="IPR036045">
    <property type="entry name" value="Sec1-like_sf"/>
</dbReference>
<dbReference type="FunCoup" id="A0A316VZR9">
    <property type="interactions" value="241"/>
</dbReference>
<feature type="compositionally biased region" description="Low complexity" evidence="2">
    <location>
        <begin position="753"/>
        <end position="765"/>
    </location>
</feature>
<dbReference type="STRING" id="1522189.A0A316VZR9"/>
<feature type="compositionally biased region" description="Low complexity" evidence="2">
    <location>
        <begin position="713"/>
        <end position="727"/>
    </location>
</feature>
<dbReference type="GeneID" id="37038870"/>
<protein>
    <submittedName>
        <fullName evidence="3">Sec1-like protein</fullName>
    </submittedName>
</protein>
<dbReference type="Gene3D" id="3.90.830.10">
    <property type="entry name" value="Syntaxin Binding Protein 1, Chain A, domain 2"/>
    <property type="match status" value="1"/>
</dbReference>
<dbReference type="GO" id="GO:0016192">
    <property type="term" value="P:vesicle-mediated transport"/>
    <property type="evidence" value="ECO:0007669"/>
    <property type="project" value="InterPro"/>
</dbReference>
<feature type="compositionally biased region" description="Basic residues" evidence="2">
    <location>
        <begin position="905"/>
        <end position="917"/>
    </location>
</feature>
<dbReference type="AlphaFoldDB" id="A0A316VZR9"/>
<feature type="compositionally biased region" description="Polar residues" evidence="2">
    <location>
        <begin position="886"/>
        <end position="898"/>
    </location>
</feature>
<evidence type="ECO:0000313" key="4">
    <source>
        <dbReference type="Proteomes" id="UP000245783"/>
    </source>
</evidence>
<dbReference type="InParanoid" id="A0A316VZR9"/>
<dbReference type="Proteomes" id="UP000245783">
    <property type="component" value="Unassembled WGS sequence"/>
</dbReference>
<comment type="similarity">
    <text evidence="1">Belongs to the STXBP/unc-18/SEC1 family.</text>
</comment>
<feature type="region of interest" description="Disordered" evidence="2">
    <location>
        <begin position="612"/>
        <end position="655"/>
    </location>
</feature>
<evidence type="ECO:0000313" key="3">
    <source>
        <dbReference type="EMBL" id="PWN42919.1"/>
    </source>
</evidence>
<dbReference type="InterPro" id="IPR043154">
    <property type="entry name" value="Sec-1-like_dom1"/>
</dbReference>
<dbReference type="Gene3D" id="3.40.50.1910">
    <property type="match status" value="2"/>
</dbReference>
<dbReference type="InterPro" id="IPR001619">
    <property type="entry name" value="Sec1-like"/>
</dbReference>
<organism evidence="3 4">
    <name type="scientific">Ceraceosorus guamensis</name>
    <dbReference type="NCBI Taxonomy" id="1522189"/>
    <lineage>
        <taxon>Eukaryota</taxon>
        <taxon>Fungi</taxon>
        <taxon>Dikarya</taxon>
        <taxon>Basidiomycota</taxon>
        <taxon>Ustilaginomycotina</taxon>
        <taxon>Exobasidiomycetes</taxon>
        <taxon>Ceraceosorales</taxon>
        <taxon>Ceraceosoraceae</taxon>
        <taxon>Ceraceosorus</taxon>
    </lineage>
</organism>
<dbReference type="Gene3D" id="1.25.40.60">
    <property type="match status" value="1"/>
</dbReference>
<evidence type="ECO:0000256" key="1">
    <source>
        <dbReference type="ARBA" id="ARBA00009884"/>
    </source>
</evidence>
<dbReference type="Pfam" id="PF00995">
    <property type="entry name" value="Sec1"/>
    <property type="match status" value="1"/>
</dbReference>
<feature type="region of interest" description="Disordered" evidence="2">
    <location>
        <begin position="713"/>
        <end position="797"/>
    </location>
</feature>
<dbReference type="InterPro" id="IPR027482">
    <property type="entry name" value="Sec1-like_dom2"/>
</dbReference>